<dbReference type="EMBL" id="NDIQ01000021">
    <property type="protein sequence ID" value="PRT54620.1"/>
    <property type="molecule type" value="Genomic_DNA"/>
</dbReference>
<evidence type="ECO:0000256" key="1">
    <source>
        <dbReference type="SAM" id="Coils"/>
    </source>
</evidence>
<feature type="coiled-coil region" evidence="1">
    <location>
        <begin position="266"/>
        <end position="293"/>
    </location>
</feature>
<protein>
    <submittedName>
        <fullName evidence="2">Uncharacterized protein</fullName>
    </submittedName>
</protein>
<dbReference type="Proteomes" id="UP000238350">
    <property type="component" value="Unassembled WGS sequence"/>
</dbReference>
<sequence length="402" mass="44382">MDSPVDIFKPAVVVLASNEDSIVFPSENSTEFRLETINGDSASIIVDVGRLIKVVVGPSSVAFLGTKAIQLMHNDSKSLQTFDNDKSFVDITWESHWHLASKAETLETYKLTDGTELIGNTDHQGDYMEFRDGLFYSTTKVCGFTLSEQSVAYGSVCYNGHEPILSFAASGDLVALGFEKRIVVLNKEKYEEIHIRNVARALTFYDDELYLCHDNGVSQVEYGDFSEKITSETADDSPFKGNICGFAVHTSESTPETASGGNVISLSEHEHTVAELQAQISKLKSELSLCRAQDEPIVPSTSLDTRFETANFPTSISDAFAQLFNGQDLYYYFEIKQKELAEYLAGTDPVRAQLLRLTLINDFPSSVLADKLVAELGPVVAAPDVFEAVMGKYHVYEQYKSG</sequence>
<keyword evidence="3" id="KW-1185">Reference proteome</keyword>
<organism evidence="2 3">
    <name type="scientific">Wickerhamiella sorbophila</name>
    <dbReference type="NCBI Taxonomy" id="45607"/>
    <lineage>
        <taxon>Eukaryota</taxon>
        <taxon>Fungi</taxon>
        <taxon>Dikarya</taxon>
        <taxon>Ascomycota</taxon>
        <taxon>Saccharomycotina</taxon>
        <taxon>Dipodascomycetes</taxon>
        <taxon>Dipodascales</taxon>
        <taxon>Trichomonascaceae</taxon>
        <taxon>Wickerhamiella</taxon>
    </lineage>
</organism>
<gene>
    <name evidence="2" type="ORF">B9G98_02240</name>
</gene>
<dbReference type="RefSeq" id="XP_024664565.1">
    <property type="nucleotide sequence ID" value="XM_024808797.1"/>
</dbReference>
<reference evidence="2 3" key="1">
    <citation type="submission" date="2017-04" db="EMBL/GenBank/DDBJ databases">
        <title>Genome sequencing of [Candida] sorbophila.</title>
        <authorList>
            <person name="Ahn J.O."/>
        </authorList>
    </citation>
    <scope>NUCLEOTIDE SEQUENCE [LARGE SCALE GENOMIC DNA]</scope>
    <source>
        <strain evidence="2 3">DS02</strain>
    </source>
</reference>
<accession>A0A2T0FI04</accession>
<proteinExistence type="predicted"/>
<comment type="caution">
    <text evidence="2">The sequence shown here is derived from an EMBL/GenBank/DDBJ whole genome shotgun (WGS) entry which is preliminary data.</text>
</comment>
<dbReference type="GeneID" id="36515988"/>
<keyword evidence="1" id="KW-0175">Coiled coil</keyword>
<evidence type="ECO:0000313" key="2">
    <source>
        <dbReference type="EMBL" id="PRT54620.1"/>
    </source>
</evidence>
<evidence type="ECO:0000313" key="3">
    <source>
        <dbReference type="Proteomes" id="UP000238350"/>
    </source>
</evidence>
<dbReference type="AlphaFoldDB" id="A0A2T0FI04"/>
<name>A0A2T0FI04_9ASCO</name>